<sequence>MVGRAYFTLHPMDHRQSGRVTQSSLMTTPGPAEAGAARSRSPGARSWRGAALQLQREGGRPWAATGHTAWTSAGPGASQYRAESDLRAECPQQTLKKTIDMVSSTRFALVLAAVAAAAVSALPDGAPLDACVKGNKPNHSKIPSQPLDTLPYRIVASTSQYQAGSTITVTISGANLKGFFIQARDVASGGWLGSFKETPGAVNVLPECSAATHADNRDKVSVTLHWTAPADAAPGQVFFTGSIVKDYSTFWADVIAEAPQ</sequence>
<proteinExistence type="predicted"/>
<comment type="caution">
    <text evidence="3">The sequence shown here is derived from an EMBL/GenBank/DDBJ whole genome shotgun (WGS) entry which is preliminary data.</text>
</comment>
<evidence type="ECO:0000313" key="4">
    <source>
        <dbReference type="Proteomes" id="UP001219518"/>
    </source>
</evidence>
<feature type="compositionally biased region" description="Polar residues" evidence="1">
    <location>
        <begin position="18"/>
        <end position="27"/>
    </location>
</feature>
<name>A0AAE1L7J2_9NEOP</name>
<protein>
    <submittedName>
        <fullName evidence="3">Defense protein 3</fullName>
    </submittedName>
</protein>
<dbReference type="EMBL" id="JAHWGI010000026">
    <property type="protein sequence ID" value="KAK3907912.1"/>
    <property type="molecule type" value="Genomic_DNA"/>
</dbReference>
<dbReference type="Proteomes" id="UP001219518">
    <property type="component" value="Unassembled WGS sequence"/>
</dbReference>
<dbReference type="CDD" id="cd08544">
    <property type="entry name" value="Reeler"/>
    <property type="match status" value="1"/>
</dbReference>
<feature type="domain" description="Reelin" evidence="2">
    <location>
        <begin position="116"/>
        <end position="260"/>
    </location>
</feature>
<dbReference type="PANTHER" id="PTHR45828:SF40">
    <property type="entry name" value="REELIN DOMAIN-CONTAINING PROTEIN"/>
    <property type="match status" value="1"/>
</dbReference>
<keyword evidence="4" id="KW-1185">Reference proteome</keyword>
<evidence type="ECO:0000313" key="3">
    <source>
        <dbReference type="EMBL" id="KAK3907912.1"/>
    </source>
</evidence>
<dbReference type="PANTHER" id="PTHR45828">
    <property type="entry name" value="CYTOCHROME B561/FERRIC REDUCTASE TRANSMEMBRANE"/>
    <property type="match status" value="1"/>
</dbReference>
<evidence type="ECO:0000259" key="2">
    <source>
        <dbReference type="PROSITE" id="PS51019"/>
    </source>
</evidence>
<gene>
    <name evidence="3" type="ORF">KUF71_018548</name>
</gene>
<reference evidence="3" key="1">
    <citation type="submission" date="2021-07" db="EMBL/GenBank/DDBJ databases">
        <authorList>
            <person name="Catto M.A."/>
            <person name="Jacobson A."/>
            <person name="Kennedy G."/>
            <person name="Labadie P."/>
            <person name="Hunt B.G."/>
            <person name="Srinivasan R."/>
        </authorList>
    </citation>
    <scope>NUCLEOTIDE SEQUENCE</scope>
    <source>
        <strain evidence="3">PL_HMW_Pooled</strain>
        <tissue evidence="3">Head</tissue>
    </source>
</reference>
<dbReference type="AlphaFoldDB" id="A0AAE1L7J2"/>
<dbReference type="Pfam" id="PF02014">
    <property type="entry name" value="Reeler"/>
    <property type="match status" value="1"/>
</dbReference>
<reference evidence="3" key="2">
    <citation type="journal article" date="2023" name="BMC Genomics">
        <title>Pest status, molecular evolution, and epigenetic factors derived from the genome assembly of Frankliniella fusca, a thysanopteran phytovirus vector.</title>
        <authorList>
            <person name="Catto M.A."/>
            <person name="Labadie P.E."/>
            <person name="Jacobson A.L."/>
            <person name="Kennedy G.G."/>
            <person name="Srinivasan R."/>
            <person name="Hunt B.G."/>
        </authorList>
    </citation>
    <scope>NUCLEOTIDE SEQUENCE</scope>
    <source>
        <strain evidence="3">PL_HMW_Pooled</strain>
    </source>
</reference>
<accession>A0AAE1L7J2</accession>
<dbReference type="InterPro" id="IPR002861">
    <property type="entry name" value="Reeler_dom"/>
</dbReference>
<dbReference type="Gene3D" id="2.60.40.4060">
    <property type="entry name" value="Reeler domain"/>
    <property type="match status" value="1"/>
</dbReference>
<organism evidence="3 4">
    <name type="scientific">Frankliniella fusca</name>
    <dbReference type="NCBI Taxonomy" id="407009"/>
    <lineage>
        <taxon>Eukaryota</taxon>
        <taxon>Metazoa</taxon>
        <taxon>Ecdysozoa</taxon>
        <taxon>Arthropoda</taxon>
        <taxon>Hexapoda</taxon>
        <taxon>Insecta</taxon>
        <taxon>Pterygota</taxon>
        <taxon>Neoptera</taxon>
        <taxon>Paraneoptera</taxon>
        <taxon>Thysanoptera</taxon>
        <taxon>Terebrantia</taxon>
        <taxon>Thripoidea</taxon>
        <taxon>Thripidae</taxon>
        <taxon>Frankliniella</taxon>
    </lineage>
</organism>
<dbReference type="GO" id="GO:0016020">
    <property type="term" value="C:membrane"/>
    <property type="evidence" value="ECO:0007669"/>
    <property type="project" value="TreeGrafter"/>
</dbReference>
<dbReference type="PROSITE" id="PS51019">
    <property type="entry name" value="REELIN"/>
    <property type="match status" value="1"/>
</dbReference>
<evidence type="ECO:0000256" key="1">
    <source>
        <dbReference type="SAM" id="MobiDB-lite"/>
    </source>
</evidence>
<dbReference type="InterPro" id="IPR042307">
    <property type="entry name" value="Reeler_sf"/>
</dbReference>
<feature type="region of interest" description="Disordered" evidence="1">
    <location>
        <begin position="13"/>
        <end position="46"/>
    </location>
</feature>
<dbReference type="InterPro" id="IPR051237">
    <property type="entry name" value="Ferric-chelate_Red/DefProt"/>
</dbReference>
<feature type="compositionally biased region" description="Low complexity" evidence="1">
    <location>
        <begin position="29"/>
        <end position="46"/>
    </location>
</feature>